<dbReference type="SMART" id="SM00248">
    <property type="entry name" value="ANK"/>
    <property type="match status" value="16"/>
</dbReference>
<evidence type="ECO:0000313" key="2">
    <source>
        <dbReference type="EMBL" id="EFO62132.1"/>
    </source>
</evidence>
<accession>E1F669</accession>
<organism evidence="2 3">
    <name type="scientific">Giardia intestinalis (strain P15)</name>
    <name type="common">Giardia lamblia</name>
    <dbReference type="NCBI Taxonomy" id="658858"/>
    <lineage>
        <taxon>Eukaryota</taxon>
        <taxon>Metamonada</taxon>
        <taxon>Diplomonadida</taxon>
        <taxon>Hexamitidae</taxon>
        <taxon>Giardiinae</taxon>
        <taxon>Giardia</taxon>
    </lineage>
</organism>
<dbReference type="STRING" id="658858.E1F669"/>
<sequence length="610" mass="65359">MTALMHAARQGHAGPVELLVEKEKGLRDRNGWTALMHATHNNHSEVVEILAPHEHGKRNNSGQTALMIAAEKGCAETASLLAPHEKGLADSRGSTALMIAAQQGSLEVVGALVEHERGLKDGSGCTALAHAARAGHRGVAELLMAHEKDAAGWTVLMCAAALGDTDLASRHLSERGQRDRRGLTALVLAAQNGRGEAVELLAKHEGGVSGWTGLIHSAYLGDAGAVRSSLHEKGRQDVAGMTALMWAAHQGHKRAVEILLEHEKGMRDKQDHNALYYALKNGRLELVEILVEHDDPTDEDGVTALMRAAARGDAKMTELLAPVQKGMKDKNGDTAFMHALKNKHTDTAMVLGRHEDSSWTPLMHAAADGDVGTVKKHLSDKDTRNSEGDTALIIAARAGHKDIVELLDPTDKDGVTALMRAADRNDLATARALAPLQGGQRASGDVMINNRIIYKGTALMRAAARGHAEIVDVLLEKEGGMRNRYGETALMKAAENGHANCTKLLLEKEGGMKGDGGRTALMVAAGSGHLECVNLLLEREDGIQTDLGETALMWAALNGHPDCVKLLLEKEGGIQGNDGRTALMWTVRNNQIECAKLLAERERDINRDKP</sequence>
<dbReference type="InterPro" id="IPR036770">
    <property type="entry name" value="Ankyrin_rpt-contain_sf"/>
</dbReference>
<dbReference type="VEuPathDB" id="GiardiaDB:GLP15_1969"/>
<dbReference type="OMA" id="IACYQGH"/>
<proteinExistence type="predicted"/>
<evidence type="ECO:0000313" key="3">
    <source>
        <dbReference type="Proteomes" id="UP000008974"/>
    </source>
</evidence>
<dbReference type="InterPro" id="IPR002110">
    <property type="entry name" value="Ankyrin_rpt"/>
</dbReference>
<dbReference type="PANTHER" id="PTHR24120:SF4">
    <property type="entry name" value="GH07239P"/>
    <property type="match status" value="1"/>
</dbReference>
<keyword evidence="1" id="KW-0040">ANK repeat</keyword>
<protein>
    <submittedName>
        <fullName evidence="2">Protein 21.1</fullName>
    </submittedName>
</protein>
<dbReference type="Pfam" id="PF12796">
    <property type="entry name" value="Ank_2"/>
    <property type="match status" value="6"/>
</dbReference>
<dbReference type="PROSITE" id="PS50297">
    <property type="entry name" value="ANK_REP_REGION"/>
    <property type="match status" value="2"/>
</dbReference>
<dbReference type="PROSITE" id="PS50088">
    <property type="entry name" value="ANK_REPEAT"/>
    <property type="match status" value="2"/>
</dbReference>
<dbReference type="PANTHER" id="PTHR24120">
    <property type="entry name" value="GH07239P"/>
    <property type="match status" value="1"/>
</dbReference>
<dbReference type="AlphaFoldDB" id="E1F669"/>
<name>E1F669_GIAIA</name>
<evidence type="ECO:0000256" key="1">
    <source>
        <dbReference type="PROSITE-ProRule" id="PRU00023"/>
    </source>
</evidence>
<dbReference type="Proteomes" id="UP000008974">
    <property type="component" value="Unassembled WGS sequence"/>
</dbReference>
<dbReference type="SUPFAM" id="SSF48403">
    <property type="entry name" value="Ankyrin repeat"/>
    <property type="match status" value="2"/>
</dbReference>
<dbReference type="EMBL" id="ACVC01000194">
    <property type="protein sequence ID" value="EFO62132.1"/>
    <property type="molecule type" value="Genomic_DNA"/>
</dbReference>
<feature type="repeat" description="ANK" evidence="1">
    <location>
        <begin position="516"/>
        <end position="539"/>
    </location>
</feature>
<feature type="repeat" description="ANK" evidence="1">
    <location>
        <begin position="547"/>
        <end position="579"/>
    </location>
</feature>
<dbReference type="Gene3D" id="1.25.40.20">
    <property type="entry name" value="Ankyrin repeat-containing domain"/>
    <property type="match status" value="8"/>
</dbReference>
<dbReference type="OrthoDB" id="7464126at2759"/>
<gene>
    <name evidence="2" type="ORF">GLP15_1969</name>
</gene>
<reference evidence="2 3" key="1">
    <citation type="journal article" date="2010" name="BMC Genomics">
        <title>Genome analysis and comparative genomics of a Giardia intestinalis assemblage E isolate.</title>
        <authorList>
            <person name="Jerlstrom-Hultqvist J."/>
            <person name="Franzen O."/>
            <person name="Ankarklev J."/>
            <person name="Xu F."/>
            <person name="Nohynkova E."/>
            <person name="Andersson J.O."/>
            <person name="Svard S.G."/>
            <person name="Andersson B."/>
        </authorList>
    </citation>
    <scope>NUCLEOTIDE SEQUENCE [LARGE SCALE GENOMIC DNA]</scope>
    <source>
        <strain evidence="2 3">P15</strain>
    </source>
</reference>
<comment type="caution">
    <text evidence="2">The sequence shown here is derived from an EMBL/GenBank/DDBJ whole genome shotgun (WGS) entry which is preliminary data.</text>
</comment>